<dbReference type="GO" id="GO:0061630">
    <property type="term" value="F:ubiquitin protein ligase activity"/>
    <property type="evidence" value="ECO:0007669"/>
    <property type="project" value="TreeGrafter"/>
</dbReference>
<dbReference type="EMBL" id="JAPWTK010000020">
    <property type="protein sequence ID" value="KAJ8957911.1"/>
    <property type="molecule type" value="Genomic_DNA"/>
</dbReference>
<dbReference type="InterPro" id="IPR004162">
    <property type="entry name" value="SINA-like_animal"/>
</dbReference>
<evidence type="ECO:0000259" key="5">
    <source>
        <dbReference type="PROSITE" id="PS50089"/>
    </source>
</evidence>
<dbReference type="SUPFAM" id="SSF49599">
    <property type="entry name" value="TRAF domain-like"/>
    <property type="match status" value="1"/>
</dbReference>
<comment type="caution">
    <text evidence="6">The sequence shown here is derived from an EMBL/GenBank/DDBJ whole genome shotgun (WGS) entry which is preliminary data.</text>
</comment>
<dbReference type="PANTHER" id="PTHR45877:SF2">
    <property type="entry name" value="E3 UBIQUITIN-PROTEIN LIGASE SINA-RELATED"/>
    <property type="match status" value="1"/>
</dbReference>
<dbReference type="Gene3D" id="3.30.40.10">
    <property type="entry name" value="Zinc/RING finger domain, C3HC4 (zinc finger)"/>
    <property type="match status" value="3"/>
</dbReference>
<evidence type="ECO:0000256" key="1">
    <source>
        <dbReference type="ARBA" id="ARBA00022723"/>
    </source>
</evidence>
<keyword evidence="7" id="KW-1185">Reference proteome</keyword>
<dbReference type="InterPro" id="IPR013083">
    <property type="entry name" value="Znf_RING/FYVE/PHD"/>
</dbReference>
<evidence type="ECO:0000313" key="6">
    <source>
        <dbReference type="EMBL" id="KAJ8957911.1"/>
    </source>
</evidence>
<protein>
    <recommendedName>
        <fullName evidence="5">RING-type domain-containing protein</fullName>
    </recommendedName>
</protein>
<dbReference type="PROSITE" id="PS50089">
    <property type="entry name" value="ZF_RING_2"/>
    <property type="match status" value="1"/>
</dbReference>
<gene>
    <name evidence="6" type="ORF">NQ318_001908</name>
</gene>
<keyword evidence="3" id="KW-0862">Zinc</keyword>
<evidence type="ECO:0000256" key="2">
    <source>
        <dbReference type="ARBA" id="ARBA00022771"/>
    </source>
</evidence>
<keyword evidence="1" id="KW-0479">Metal-binding</keyword>
<dbReference type="GO" id="GO:0005737">
    <property type="term" value="C:cytoplasm"/>
    <property type="evidence" value="ECO:0007669"/>
    <property type="project" value="TreeGrafter"/>
</dbReference>
<dbReference type="Pfam" id="PF21361">
    <property type="entry name" value="Sina_ZnF"/>
    <property type="match status" value="1"/>
</dbReference>
<dbReference type="PANTHER" id="PTHR45877">
    <property type="entry name" value="E3 UBIQUITIN-PROTEIN LIGASE SIAH2"/>
    <property type="match status" value="1"/>
</dbReference>
<sequence length="396" mass="45788">MFTSRLFPPCFQTQPSESMESKFVIPEDAINSIRCSLCDNYLSVPPIMVISEDGKENQCGRCQQIKCRAYMRNVYFENIARFLSFPCTFKNCEERLPWGKVEEHEEVCPYRTIRCPLYYRICNDVIEVTKLEAHFIQCHGTNIKYGNMVKELIVGRHDVFLLIVDNTQFLVNIYTTDDFSVGVFSVAPLDKYKKYDLKLTSSKCSRLSVFYEKQKIVHYNERQHCFKCSVNKCTLEHHPYSIPYAEVNENADKTITKFRKDHILGLLQTPESVIFSINVIPDESVEVETEEPTPKEIMSQNNSILFRKNFECPICKEYMLGPIYNCLTGHTICVSCKPQLEKCPSCQAEFSDSRNFSLESLMENVEVPCQNEAAGCKFAGNIEKISRHEGNCPYKY</sequence>
<keyword evidence="2 4" id="KW-0863">Zinc-finger</keyword>
<accession>A0AAV8Z171</accession>
<evidence type="ECO:0000313" key="7">
    <source>
        <dbReference type="Proteomes" id="UP001162162"/>
    </source>
</evidence>
<dbReference type="InterPro" id="IPR049548">
    <property type="entry name" value="Sina-like_RING"/>
</dbReference>
<name>A0AAV8Z171_9CUCU</name>
<dbReference type="AlphaFoldDB" id="A0AAV8Z171"/>
<dbReference type="GO" id="GO:0031624">
    <property type="term" value="F:ubiquitin conjugating enzyme binding"/>
    <property type="evidence" value="ECO:0007669"/>
    <property type="project" value="TreeGrafter"/>
</dbReference>
<reference evidence="6" key="1">
    <citation type="journal article" date="2023" name="Insect Mol. Biol.">
        <title>Genome sequencing provides insights into the evolution of gene families encoding plant cell wall-degrading enzymes in longhorned beetles.</title>
        <authorList>
            <person name="Shin N.R."/>
            <person name="Okamura Y."/>
            <person name="Kirsch R."/>
            <person name="Pauchet Y."/>
        </authorList>
    </citation>
    <scope>NUCLEOTIDE SEQUENCE</scope>
    <source>
        <strain evidence="6">AMC_N1</strain>
    </source>
</reference>
<dbReference type="Pfam" id="PF21362">
    <property type="entry name" value="Sina_RING"/>
    <property type="match status" value="1"/>
</dbReference>
<dbReference type="GO" id="GO:0043161">
    <property type="term" value="P:proteasome-mediated ubiquitin-dependent protein catabolic process"/>
    <property type="evidence" value="ECO:0007669"/>
    <property type="project" value="TreeGrafter"/>
</dbReference>
<dbReference type="Proteomes" id="UP001162162">
    <property type="component" value="Unassembled WGS sequence"/>
</dbReference>
<evidence type="ECO:0000256" key="3">
    <source>
        <dbReference type="ARBA" id="ARBA00022833"/>
    </source>
</evidence>
<dbReference type="GO" id="GO:0008270">
    <property type="term" value="F:zinc ion binding"/>
    <property type="evidence" value="ECO:0007669"/>
    <property type="project" value="UniProtKB-KW"/>
</dbReference>
<organism evidence="6 7">
    <name type="scientific">Aromia moschata</name>
    <dbReference type="NCBI Taxonomy" id="1265417"/>
    <lineage>
        <taxon>Eukaryota</taxon>
        <taxon>Metazoa</taxon>
        <taxon>Ecdysozoa</taxon>
        <taxon>Arthropoda</taxon>
        <taxon>Hexapoda</taxon>
        <taxon>Insecta</taxon>
        <taxon>Pterygota</taxon>
        <taxon>Neoptera</taxon>
        <taxon>Endopterygota</taxon>
        <taxon>Coleoptera</taxon>
        <taxon>Polyphaga</taxon>
        <taxon>Cucujiformia</taxon>
        <taxon>Chrysomeloidea</taxon>
        <taxon>Cerambycidae</taxon>
        <taxon>Cerambycinae</taxon>
        <taxon>Callichromatini</taxon>
        <taxon>Aromia</taxon>
    </lineage>
</organism>
<evidence type="ECO:0000256" key="4">
    <source>
        <dbReference type="PROSITE-ProRule" id="PRU00175"/>
    </source>
</evidence>
<feature type="domain" description="RING-type" evidence="5">
    <location>
        <begin position="312"/>
        <end position="347"/>
    </location>
</feature>
<dbReference type="SUPFAM" id="SSF57850">
    <property type="entry name" value="RING/U-box"/>
    <property type="match status" value="1"/>
</dbReference>
<dbReference type="InterPro" id="IPR001841">
    <property type="entry name" value="Znf_RING"/>
</dbReference>
<proteinExistence type="predicted"/>